<evidence type="ECO:0000256" key="2">
    <source>
        <dbReference type="ARBA" id="ARBA00022448"/>
    </source>
</evidence>
<dbReference type="SUPFAM" id="SSF56935">
    <property type="entry name" value="Porins"/>
    <property type="match status" value="1"/>
</dbReference>
<keyword evidence="6 15" id="KW-0732">Signal</keyword>
<evidence type="ECO:0000256" key="14">
    <source>
        <dbReference type="RuleBase" id="RU003357"/>
    </source>
</evidence>
<evidence type="ECO:0000256" key="7">
    <source>
        <dbReference type="ARBA" id="ARBA00023004"/>
    </source>
</evidence>
<dbReference type="GO" id="GO:0009279">
    <property type="term" value="C:cell outer membrane"/>
    <property type="evidence" value="ECO:0007669"/>
    <property type="project" value="UniProtKB-SubCell"/>
</dbReference>
<dbReference type="InterPro" id="IPR039426">
    <property type="entry name" value="TonB-dep_rcpt-like"/>
</dbReference>
<keyword evidence="7" id="KW-0408">Iron</keyword>
<dbReference type="EMBL" id="JAFKCV010000007">
    <property type="protein sequence ID" value="MBN7826179.1"/>
    <property type="molecule type" value="Genomic_DNA"/>
</dbReference>
<name>A0A939DP61_9ALTE</name>
<proteinExistence type="inferred from homology"/>
<dbReference type="RefSeq" id="WP_206574294.1">
    <property type="nucleotide sequence ID" value="NZ_JAFKCV010000007.1"/>
</dbReference>
<reference evidence="18" key="1">
    <citation type="submission" date="2021-03" db="EMBL/GenBank/DDBJ databases">
        <title>novel species isolated from a fishpond in China.</title>
        <authorList>
            <person name="Lu H."/>
            <person name="Cai Z."/>
        </authorList>
    </citation>
    <scope>NUCLEOTIDE SEQUENCE</scope>
    <source>
        <strain evidence="18">JCM 30855</strain>
    </source>
</reference>
<sequence length="756" mass="83282">MLRCQFAKASAGRWRFSYSRLNLVLLSALSCAAVAQQEASGGTKAERSVEVIKVTATRQTENLQDVPIAITALSANELAKLQVQDLGDLKSHVPNLTLHSGDASNAVIYIRGVGQIDSISFNDPGVGVYLDDVYMGRVQGSFLDVVDPQQIEVLRGPQGTLYGRNTIGGAVKFTSAKPTAETQGYVDAGLGNYGYRSLKGTLSGAVAGDSLLGRLSVARQQRDGYATNLADGSEDYDKDTFAWRGSLLYEPGEAFSAYLVLDGSRNHPDASRTPHRETPIYSVSQGAFRPARDDPFEVNVTYNDLERLDTEGVALTLSYQVGDSTLKSISSYREMEYRTHLDLDASPDESFGIYNFEDQSQFSQELQWLYRAEGFSLVSGLYYFDEDDWSFGGAIAPAFFVPLAADVFFPYPIINAGERVQDNRSSAAYLNLTYALSERLNLTLGARYTREQKEVVNRGEEFFGTGITTAEQMEAVFGTGVGYGQTGYQASEKWNAFTPKLVLDYQYSDSTLWYASASKGFKSGGFNGRLTSFAQPFDPETLWSYEIGSKSMLMGNDVRLNSALFYNDYQNFQLSRFSIDPDTGAFLSLFENAGEASIYGAELELDAVLSDSLELSVNLGYLGGGYDELIGDFEQEISDQRELVNAPRWTGRADLEYFFELENGGSLSLRGGLSFRSKTYLTVSSSEVLAQGGYGLLDLALHYETLDGDWLVSLYGKNLTDRLYREHGFDLSASPGVQLGYYGAPRTFGVNVKYRF</sequence>
<dbReference type="InterPro" id="IPR000531">
    <property type="entry name" value="Beta-barrel_TonB"/>
</dbReference>
<evidence type="ECO:0000256" key="11">
    <source>
        <dbReference type="ARBA" id="ARBA00023237"/>
    </source>
</evidence>
<dbReference type="Pfam" id="PF07715">
    <property type="entry name" value="Plug"/>
    <property type="match status" value="1"/>
</dbReference>
<dbReference type="Pfam" id="PF00593">
    <property type="entry name" value="TonB_dep_Rec_b-barrel"/>
    <property type="match status" value="1"/>
</dbReference>
<evidence type="ECO:0000259" key="16">
    <source>
        <dbReference type="Pfam" id="PF00593"/>
    </source>
</evidence>
<evidence type="ECO:0000256" key="1">
    <source>
        <dbReference type="ARBA" id="ARBA00004571"/>
    </source>
</evidence>
<keyword evidence="8" id="KW-0406">Ion transport</keyword>
<keyword evidence="5 12" id="KW-0812">Transmembrane</keyword>
<feature type="short sequence motif" description="TonB C-terminal box" evidence="13">
    <location>
        <begin position="739"/>
        <end position="756"/>
    </location>
</feature>
<dbReference type="PROSITE" id="PS51257">
    <property type="entry name" value="PROKAR_LIPOPROTEIN"/>
    <property type="match status" value="1"/>
</dbReference>
<accession>A0A939DP61</accession>
<dbReference type="AlphaFoldDB" id="A0A939DP61"/>
<keyword evidence="18" id="KW-0675">Receptor</keyword>
<keyword evidence="19" id="KW-1185">Reference proteome</keyword>
<comment type="caution">
    <text evidence="18">The sequence shown here is derived from an EMBL/GenBank/DDBJ whole genome shotgun (WGS) entry which is preliminary data.</text>
</comment>
<evidence type="ECO:0000256" key="3">
    <source>
        <dbReference type="ARBA" id="ARBA00022452"/>
    </source>
</evidence>
<dbReference type="InterPro" id="IPR012910">
    <property type="entry name" value="Plug_dom"/>
</dbReference>
<feature type="domain" description="TonB-dependent receptor-like beta-barrel" evidence="16">
    <location>
        <begin position="298"/>
        <end position="719"/>
    </location>
</feature>
<dbReference type="Proteomes" id="UP000664654">
    <property type="component" value="Unassembled WGS sequence"/>
</dbReference>
<keyword evidence="9 14" id="KW-0798">TonB box</keyword>
<evidence type="ECO:0000256" key="5">
    <source>
        <dbReference type="ARBA" id="ARBA00022692"/>
    </source>
</evidence>
<keyword evidence="10 12" id="KW-0472">Membrane</keyword>
<dbReference type="PROSITE" id="PS01156">
    <property type="entry name" value="TONB_DEPENDENT_REC_2"/>
    <property type="match status" value="1"/>
</dbReference>
<keyword evidence="2 12" id="KW-0813">Transport</keyword>
<keyword evidence="3 12" id="KW-1134">Transmembrane beta strand</keyword>
<dbReference type="InterPro" id="IPR036942">
    <property type="entry name" value="Beta-barrel_TonB_sf"/>
</dbReference>
<evidence type="ECO:0000256" key="6">
    <source>
        <dbReference type="ARBA" id="ARBA00022729"/>
    </source>
</evidence>
<dbReference type="PANTHER" id="PTHR32552">
    <property type="entry name" value="FERRICHROME IRON RECEPTOR-RELATED"/>
    <property type="match status" value="1"/>
</dbReference>
<evidence type="ECO:0000256" key="10">
    <source>
        <dbReference type="ARBA" id="ARBA00023136"/>
    </source>
</evidence>
<gene>
    <name evidence="18" type="ORF">J0A66_13165</name>
</gene>
<dbReference type="InterPro" id="IPR010917">
    <property type="entry name" value="TonB_rcpt_CS"/>
</dbReference>
<comment type="subcellular location">
    <subcellularLocation>
        <location evidence="1 12">Cell outer membrane</location>
        <topology evidence="1 12">Multi-pass membrane protein</topology>
    </subcellularLocation>
</comment>
<dbReference type="PROSITE" id="PS52016">
    <property type="entry name" value="TONB_DEPENDENT_REC_3"/>
    <property type="match status" value="1"/>
</dbReference>
<evidence type="ECO:0000256" key="12">
    <source>
        <dbReference type="PROSITE-ProRule" id="PRU01360"/>
    </source>
</evidence>
<keyword evidence="11 12" id="KW-0998">Cell outer membrane</keyword>
<feature type="signal peptide" evidence="15">
    <location>
        <begin position="1"/>
        <end position="35"/>
    </location>
</feature>
<evidence type="ECO:0000313" key="19">
    <source>
        <dbReference type="Proteomes" id="UP000664654"/>
    </source>
</evidence>
<feature type="chain" id="PRO_5038015665" evidence="15">
    <location>
        <begin position="36"/>
        <end position="756"/>
    </location>
</feature>
<evidence type="ECO:0000256" key="13">
    <source>
        <dbReference type="PROSITE-ProRule" id="PRU10144"/>
    </source>
</evidence>
<evidence type="ECO:0000259" key="17">
    <source>
        <dbReference type="Pfam" id="PF07715"/>
    </source>
</evidence>
<evidence type="ECO:0000256" key="4">
    <source>
        <dbReference type="ARBA" id="ARBA00022496"/>
    </source>
</evidence>
<evidence type="ECO:0000256" key="15">
    <source>
        <dbReference type="SAM" id="SignalP"/>
    </source>
</evidence>
<dbReference type="GO" id="GO:0006826">
    <property type="term" value="P:iron ion transport"/>
    <property type="evidence" value="ECO:0007669"/>
    <property type="project" value="UniProtKB-KW"/>
</dbReference>
<keyword evidence="4" id="KW-0410">Iron transport</keyword>
<dbReference type="Gene3D" id="2.40.170.20">
    <property type="entry name" value="TonB-dependent receptor, beta-barrel domain"/>
    <property type="match status" value="1"/>
</dbReference>
<evidence type="ECO:0000313" key="18">
    <source>
        <dbReference type="EMBL" id="MBN7826179.1"/>
    </source>
</evidence>
<comment type="similarity">
    <text evidence="12 14">Belongs to the TonB-dependent receptor family.</text>
</comment>
<evidence type="ECO:0000256" key="9">
    <source>
        <dbReference type="ARBA" id="ARBA00023077"/>
    </source>
</evidence>
<dbReference type="CDD" id="cd01347">
    <property type="entry name" value="ligand_gated_channel"/>
    <property type="match status" value="1"/>
</dbReference>
<evidence type="ECO:0000256" key="8">
    <source>
        <dbReference type="ARBA" id="ARBA00023065"/>
    </source>
</evidence>
<feature type="domain" description="TonB-dependent receptor plug" evidence="17">
    <location>
        <begin position="63"/>
        <end position="170"/>
    </location>
</feature>
<dbReference type="PANTHER" id="PTHR32552:SF81">
    <property type="entry name" value="TONB-DEPENDENT OUTER MEMBRANE RECEPTOR"/>
    <property type="match status" value="1"/>
</dbReference>
<organism evidence="18 19">
    <name type="scientific">Bowmanella dokdonensis</name>
    <dbReference type="NCBI Taxonomy" id="751969"/>
    <lineage>
        <taxon>Bacteria</taxon>
        <taxon>Pseudomonadati</taxon>
        <taxon>Pseudomonadota</taxon>
        <taxon>Gammaproteobacteria</taxon>
        <taxon>Alteromonadales</taxon>
        <taxon>Alteromonadaceae</taxon>
        <taxon>Bowmanella</taxon>
    </lineage>
</organism>
<protein>
    <submittedName>
        <fullName evidence="18">TonB-dependent receptor</fullName>
    </submittedName>
</protein>